<dbReference type="HAMAP" id="MF_00372">
    <property type="entry name" value="HutI"/>
    <property type="match status" value="1"/>
</dbReference>
<dbReference type="GO" id="GO:0019556">
    <property type="term" value="P:L-histidine catabolic process to glutamate and formamide"/>
    <property type="evidence" value="ECO:0007669"/>
    <property type="project" value="UniProtKB-UniRule"/>
</dbReference>
<dbReference type="GO" id="GO:0050480">
    <property type="term" value="F:imidazolonepropionase activity"/>
    <property type="evidence" value="ECO:0007669"/>
    <property type="project" value="UniProtKB-UniRule"/>
</dbReference>
<feature type="binding site" evidence="7">
    <location>
        <position position="177"/>
    </location>
    <ligand>
        <name>4-imidazolone-5-propanoate</name>
        <dbReference type="ChEBI" id="CHEBI:77893"/>
    </ligand>
</feature>
<dbReference type="RefSeq" id="WP_189052647.1">
    <property type="nucleotide sequence ID" value="NZ_BMJQ01000045.1"/>
</dbReference>
<dbReference type="PANTHER" id="PTHR42752">
    <property type="entry name" value="IMIDAZOLONEPROPIONASE"/>
    <property type="match status" value="1"/>
</dbReference>
<evidence type="ECO:0000256" key="7">
    <source>
        <dbReference type="HAMAP-Rule" id="MF_00372"/>
    </source>
</evidence>
<sequence length="418" mass="44774">MNLVDTLWQHCRLATLASNRSGLGVVEHGVIAAQDGRIVYAGPATDVPPGLDARERIDCAGRWVTPGLVDCHTHLVHGGNRAHEFEQRLAGASYEEIARAGGGIVSTVTATRRAGEDELVAQALPRLDTLLAEGVTTVEIKSGYGLETEAECRQLRAARRLAAARPVTVHTTFLGAHALPPEAAGDREAYIDTVCRDMLPAMVREGLADSVDGFCEGIAFSPDQIARVFETAHALGLPVRLHADQLSNLGGAALAARFGGLSADHLEFTDEAGTAAMARSGTVAVLLPGAFYFIRERQLPPIDLLRRHGVPMAVATDCNPGTSPLTSLLLAMNMAATLFRLTVEECIAATTREAARALGLFDETGSLEPGKWCDLAIWDIERPAELVYRVGFNPLYARVWHGSSSVIRRPSFEATRTA</sequence>
<reference evidence="9" key="1">
    <citation type="journal article" date="2014" name="Int. J. Syst. Evol. Microbiol.">
        <title>Complete genome sequence of Corynebacterium casei LMG S-19264T (=DSM 44701T), isolated from a smear-ripened cheese.</title>
        <authorList>
            <consortium name="US DOE Joint Genome Institute (JGI-PGF)"/>
            <person name="Walter F."/>
            <person name="Albersmeier A."/>
            <person name="Kalinowski J."/>
            <person name="Ruckert C."/>
        </authorList>
    </citation>
    <scope>NUCLEOTIDE SEQUENCE</scope>
    <source>
        <strain evidence="9">CGMCC 1.15725</strain>
    </source>
</reference>
<dbReference type="EMBL" id="BMJQ01000045">
    <property type="protein sequence ID" value="GGF51664.1"/>
    <property type="molecule type" value="Genomic_DNA"/>
</dbReference>
<feature type="binding site" evidence="7">
    <location>
        <position position="321"/>
    </location>
    <ligand>
        <name>N-formimidoyl-L-glutamate</name>
        <dbReference type="ChEBI" id="CHEBI:58928"/>
    </ligand>
</feature>
<proteinExistence type="inferred from homology"/>
<dbReference type="GO" id="GO:0005737">
    <property type="term" value="C:cytoplasm"/>
    <property type="evidence" value="ECO:0007669"/>
    <property type="project" value="UniProtKB-SubCell"/>
</dbReference>
<dbReference type="Gene3D" id="3.20.20.140">
    <property type="entry name" value="Metal-dependent hydrolases"/>
    <property type="match status" value="1"/>
</dbReference>
<comment type="cofactor">
    <cofactor evidence="7">
        <name>Zn(2+)</name>
        <dbReference type="ChEBI" id="CHEBI:29105"/>
    </cofactor>
    <cofactor evidence="7">
        <name>Fe(3+)</name>
        <dbReference type="ChEBI" id="CHEBI:29034"/>
    </cofactor>
    <text evidence="7">Binds 1 zinc or iron ion per subunit.</text>
</comment>
<protein>
    <recommendedName>
        <fullName evidence="1 7">Imidazolonepropionase</fullName>
        <ecNumber evidence="1 7">3.5.2.7</ecNumber>
    </recommendedName>
    <alternativeName>
        <fullName evidence="7">Imidazolone-5-propionate hydrolase</fullName>
    </alternativeName>
</protein>
<feature type="binding site" evidence="7">
    <location>
        <position position="317"/>
    </location>
    <ligand>
        <name>Zn(2+)</name>
        <dbReference type="ChEBI" id="CHEBI:29105"/>
    </ligand>
</feature>
<keyword evidence="3 7" id="KW-0378">Hydrolase</keyword>
<dbReference type="UniPathway" id="UPA00379">
    <property type="reaction ID" value="UER00551"/>
</dbReference>
<keyword evidence="6 7" id="KW-0408">Iron</keyword>
<dbReference type="GO" id="GO:0005506">
    <property type="term" value="F:iron ion binding"/>
    <property type="evidence" value="ECO:0007669"/>
    <property type="project" value="UniProtKB-UniRule"/>
</dbReference>
<keyword evidence="5 7" id="KW-0862">Zinc</keyword>
<evidence type="ECO:0000256" key="5">
    <source>
        <dbReference type="ARBA" id="ARBA00022833"/>
    </source>
</evidence>
<keyword evidence="2 7" id="KW-0479">Metal-binding</keyword>
<organism evidence="9 10">
    <name type="scientific">Aliidongia dinghuensis</name>
    <dbReference type="NCBI Taxonomy" id="1867774"/>
    <lineage>
        <taxon>Bacteria</taxon>
        <taxon>Pseudomonadati</taxon>
        <taxon>Pseudomonadota</taxon>
        <taxon>Alphaproteobacteria</taxon>
        <taxon>Rhodospirillales</taxon>
        <taxon>Dongiaceae</taxon>
        <taxon>Aliidongia</taxon>
    </lineage>
</organism>
<dbReference type="InterPro" id="IPR032466">
    <property type="entry name" value="Metal_Hydrolase"/>
</dbReference>
<gene>
    <name evidence="7 9" type="primary">hutI</name>
    <name evidence="9" type="ORF">GCM10011611_67690</name>
</gene>
<comment type="subcellular location">
    <subcellularLocation>
        <location evidence="7">Cytoplasm</location>
    </subcellularLocation>
</comment>
<dbReference type="Pfam" id="PF01979">
    <property type="entry name" value="Amidohydro_1"/>
    <property type="match status" value="1"/>
</dbReference>
<dbReference type="Gene3D" id="2.30.40.10">
    <property type="entry name" value="Urease, subunit C, domain 1"/>
    <property type="match status" value="1"/>
</dbReference>
<feature type="binding site" evidence="7">
    <location>
        <position position="81"/>
    </location>
    <ligand>
        <name>4-imidazolone-5-propanoate</name>
        <dbReference type="ChEBI" id="CHEBI:77893"/>
    </ligand>
</feature>
<dbReference type="EC" id="3.5.2.7" evidence="1 7"/>
<comment type="catalytic activity">
    <reaction evidence="7">
        <text>4-imidazolone-5-propanoate + H2O = N-formimidoyl-L-glutamate</text>
        <dbReference type="Rhea" id="RHEA:23660"/>
        <dbReference type="ChEBI" id="CHEBI:15377"/>
        <dbReference type="ChEBI" id="CHEBI:58928"/>
        <dbReference type="ChEBI" id="CHEBI:77893"/>
        <dbReference type="EC" id="3.5.2.7"/>
    </reaction>
</comment>
<feature type="binding site" evidence="7">
    <location>
        <position position="144"/>
    </location>
    <ligand>
        <name>N-formimidoyl-L-glutamate</name>
        <dbReference type="ChEBI" id="CHEBI:58928"/>
    </ligand>
</feature>
<comment type="function">
    <text evidence="7">Catalyzes the hydrolytic cleavage of the carbon-nitrogen bond in imidazolone-5-propanoate to yield N-formimidoyl-L-glutamate. It is the third step in the universal histidine degradation pathway.</text>
</comment>
<dbReference type="Proteomes" id="UP000646365">
    <property type="component" value="Unassembled WGS sequence"/>
</dbReference>
<evidence type="ECO:0000256" key="3">
    <source>
        <dbReference type="ARBA" id="ARBA00022801"/>
    </source>
</evidence>
<feature type="binding site" evidence="7">
    <location>
        <position position="242"/>
    </location>
    <ligand>
        <name>Zn(2+)</name>
        <dbReference type="ChEBI" id="CHEBI:29105"/>
    </ligand>
</feature>
<dbReference type="GO" id="GO:0019557">
    <property type="term" value="P:L-histidine catabolic process to glutamate and formate"/>
    <property type="evidence" value="ECO:0007669"/>
    <property type="project" value="UniProtKB-UniPathway"/>
</dbReference>
<dbReference type="InterPro" id="IPR011059">
    <property type="entry name" value="Metal-dep_hydrolase_composite"/>
</dbReference>
<feature type="binding site" evidence="7">
    <location>
        <position position="322"/>
    </location>
    <ligand>
        <name>4-imidazolone-5-propanoate</name>
        <dbReference type="ChEBI" id="CHEBI:77893"/>
    </ligand>
</feature>
<evidence type="ECO:0000259" key="8">
    <source>
        <dbReference type="Pfam" id="PF01979"/>
    </source>
</evidence>
<comment type="caution">
    <text evidence="9">The sequence shown here is derived from an EMBL/GenBank/DDBJ whole genome shotgun (WGS) entry which is preliminary data.</text>
</comment>
<comment type="pathway">
    <text evidence="7">Amino-acid degradation; L-histidine degradation into L-glutamate; N-formimidoyl-L-glutamate from L-histidine: step 3/3.</text>
</comment>
<feature type="binding site" evidence="7">
    <location>
        <position position="242"/>
    </location>
    <ligand>
        <name>Fe(3+)</name>
        <dbReference type="ChEBI" id="CHEBI:29034"/>
    </ligand>
</feature>
<feature type="binding site" evidence="7">
    <location>
        <position position="319"/>
    </location>
    <ligand>
        <name>N-formimidoyl-L-glutamate</name>
        <dbReference type="ChEBI" id="CHEBI:58928"/>
    </ligand>
</feature>
<evidence type="ECO:0000313" key="9">
    <source>
        <dbReference type="EMBL" id="GGF51664.1"/>
    </source>
</evidence>
<evidence type="ECO:0000256" key="1">
    <source>
        <dbReference type="ARBA" id="ARBA00012864"/>
    </source>
</evidence>
<dbReference type="PANTHER" id="PTHR42752:SF1">
    <property type="entry name" value="IMIDAZOLONEPROPIONASE-RELATED"/>
    <property type="match status" value="1"/>
</dbReference>
<feature type="binding site" evidence="7">
    <location>
        <position position="317"/>
    </location>
    <ligand>
        <name>Fe(3+)</name>
        <dbReference type="ChEBI" id="CHEBI:29034"/>
    </ligand>
</feature>
<feature type="binding site" evidence="7">
    <location>
        <position position="144"/>
    </location>
    <ligand>
        <name>4-imidazolone-5-propanoate</name>
        <dbReference type="ChEBI" id="CHEBI:77893"/>
    </ligand>
</feature>
<dbReference type="AlphaFoldDB" id="A0A8J2Z1V1"/>
<reference evidence="9" key="2">
    <citation type="submission" date="2020-09" db="EMBL/GenBank/DDBJ databases">
        <authorList>
            <person name="Sun Q."/>
            <person name="Zhou Y."/>
        </authorList>
    </citation>
    <scope>NUCLEOTIDE SEQUENCE</scope>
    <source>
        <strain evidence="9">CGMCC 1.15725</strain>
    </source>
</reference>
<dbReference type="InterPro" id="IPR005920">
    <property type="entry name" value="HutI"/>
</dbReference>
<feature type="binding site" evidence="7">
    <location>
        <position position="245"/>
    </location>
    <ligand>
        <name>4-imidazolone-5-propanoate</name>
        <dbReference type="ChEBI" id="CHEBI:77893"/>
    </ligand>
</feature>
<dbReference type="GO" id="GO:0008270">
    <property type="term" value="F:zinc ion binding"/>
    <property type="evidence" value="ECO:0007669"/>
    <property type="project" value="UniProtKB-UniRule"/>
</dbReference>
<keyword evidence="10" id="KW-1185">Reference proteome</keyword>
<evidence type="ECO:0000256" key="4">
    <source>
        <dbReference type="ARBA" id="ARBA00022808"/>
    </source>
</evidence>
<feature type="binding site" evidence="7">
    <location>
        <position position="72"/>
    </location>
    <ligand>
        <name>Fe(3+)</name>
        <dbReference type="ChEBI" id="CHEBI:29034"/>
    </ligand>
</feature>
<dbReference type="SUPFAM" id="SSF51556">
    <property type="entry name" value="Metallo-dependent hydrolases"/>
    <property type="match status" value="1"/>
</dbReference>
<keyword evidence="7" id="KW-0963">Cytoplasm</keyword>
<name>A0A8J2Z1V1_9PROT</name>
<dbReference type="FunFam" id="3.20.20.140:FF:000007">
    <property type="entry name" value="Imidazolonepropionase"/>
    <property type="match status" value="1"/>
</dbReference>
<evidence type="ECO:0000256" key="6">
    <source>
        <dbReference type="ARBA" id="ARBA00023004"/>
    </source>
</evidence>
<comment type="similarity">
    <text evidence="7">Belongs to the metallo-dependent hydrolases superfamily. HutI family.</text>
</comment>
<accession>A0A8J2Z1V1</accession>
<feature type="binding site" evidence="7">
    <location>
        <position position="72"/>
    </location>
    <ligand>
        <name>Zn(2+)</name>
        <dbReference type="ChEBI" id="CHEBI:29105"/>
    </ligand>
</feature>
<evidence type="ECO:0000256" key="2">
    <source>
        <dbReference type="ARBA" id="ARBA00022723"/>
    </source>
</evidence>
<dbReference type="InterPro" id="IPR006680">
    <property type="entry name" value="Amidohydro-rel"/>
</dbReference>
<keyword evidence="4 7" id="KW-0369">Histidine metabolism</keyword>
<evidence type="ECO:0000313" key="10">
    <source>
        <dbReference type="Proteomes" id="UP000646365"/>
    </source>
</evidence>
<dbReference type="SUPFAM" id="SSF51338">
    <property type="entry name" value="Composite domain of metallo-dependent hydrolases"/>
    <property type="match status" value="1"/>
</dbReference>
<feature type="domain" description="Amidohydrolase-related" evidence="8">
    <location>
        <begin position="63"/>
        <end position="382"/>
    </location>
</feature>
<dbReference type="CDD" id="cd01296">
    <property type="entry name" value="Imidazolone-5PH"/>
    <property type="match status" value="1"/>
</dbReference>
<dbReference type="NCBIfam" id="TIGR01224">
    <property type="entry name" value="hutI"/>
    <property type="match status" value="1"/>
</dbReference>
<feature type="binding site" evidence="7">
    <location>
        <position position="74"/>
    </location>
    <ligand>
        <name>Fe(3+)</name>
        <dbReference type="ChEBI" id="CHEBI:29034"/>
    </ligand>
</feature>
<feature type="binding site" evidence="7">
    <location>
        <position position="74"/>
    </location>
    <ligand>
        <name>Zn(2+)</name>
        <dbReference type="ChEBI" id="CHEBI:29105"/>
    </ligand>
</feature>